<dbReference type="InterPro" id="IPR055768">
    <property type="entry name" value="DUF7344"/>
</dbReference>
<evidence type="ECO:0000313" key="3">
    <source>
        <dbReference type="Proteomes" id="UP001501729"/>
    </source>
</evidence>
<dbReference type="RefSeq" id="WP_227775246.1">
    <property type="nucleotide sequence ID" value="NZ_BAABKX010000001.1"/>
</dbReference>
<dbReference type="EMBL" id="BAABKX010000001">
    <property type="protein sequence ID" value="GAA5041808.1"/>
    <property type="molecule type" value="Genomic_DNA"/>
</dbReference>
<keyword evidence="3" id="KW-1185">Reference proteome</keyword>
<comment type="caution">
    <text evidence="2">The sequence shown here is derived from an EMBL/GenBank/DDBJ whole genome shotgun (WGS) entry which is preliminary data.</text>
</comment>
<accession>A0AAV3UBS7</accession>
<dbReference type="AlphaFoldDB" id="A0AAV3UBS7"/>
<evidence type="ECO:0000313" key="2">
    <source>
        <dbReference type="EMBL" id="GAA5041808.1"/>
    </source>
</evidence>
<sequence length="129" mass="15310">MARIDRDQIFHLLKSRRRRLVLDVLDRSNGRMRFRDLVESVASREYDTTRDRLDSTKRKRTYNALYQTHIPALADVGVVDYNSRSPRGTIRLGERATDVLFYLRIDPTQQMTSVSDRVEKVIDRLVRWL</sequence>
<gene>
    <name evidence="2" type="ORF">GCM10025751_04430</name>
</gene>
<evidence type="ECO:0000259" key="1">
    <source>
        <dbReference type="Pfam" id="PF24035"/>
    </source>
</evidence>
<dbReference type="GeneID" id="68615130"/>
<name>A0AAV3UBS7_9EURY</name>
<protein>
    <recommendedName>
        <fullName evidence="1">DUF7344 domain-containing protein</fullName>
    </recommendedName>
</protein>
<organism evidence="2 3">
    <name type="scientific">Haladaptatus pallidirubidus</name>
    <dbReference type="NCBI Taxonomy" id="1008152"/>
    <lineage>
        <taxon>Archaea</taxon>
        <taxon>Methanobacteriati</taxon>
        <taxon>Methanobacteriota</taxon>
        <taxon>Stenosarchaea group</taxon>
        <taxon>Halobacteria</taxon>
        <taxon>Halobacteriales</taxon>
        <taxon>Haladaptataceae</taxon>
        <taxon>Haladaptatus</taxon>
    </lineage>
</organism>
<dbReference type="Pfam" id="PF24035">
    <property type="entry name" value="DUF7344"/>
    <property type="match status" value="1"/>
</dbReference>
<proteinExistence type="predicted"/>
<feature type="domain" description="DUF7344" evidence="1">
    <location>
        <begin position="10"/>
        <end position="85"/>
    </location>
</feature>
<dbReference type="Proteomes" id="UP001501729">
    <property type="component" value="Unassembled WGS sequence"/>
</dbReference>
<reference evidence="2 3" key="1">
    <citation type="journal article" date="2019" name="Int. J. Syst. Evol. Microbiol.">
        <title>The Global Catalogue of Microorganisms (GCM) 10K type strain sequencing project: providing services to taxonomists for standard genome sequencing and annotation.</title>
        <authorList>
            <consortium name="The Broad Institute Genomics Platform"/>
            <consortium name="The Broad Institute Genome Sequencing Center for Infectious Disease"/>
            <person name="Wu L."/>
            <person name="Ma J."/>
        </authorList>
    </citation>
    <scope>NUCLEOTIDE SEQUENCE [LARGE SCALE GENOMIC DNA]</scope>
    <source>
        <strain evidence="2 3">JCM 17504</strain>
    </source>
</reference>